<organism evidence="1 2">
    <name type="scientific">Dyadobacter fermentans</name>
    <dbReference type="NCBI Taxonomy" id="94254"/>
    <lineage>
        <taxon>Bacteria</taxon>
        <taxon>Pseudomonadati</taxon>
        <taxon>Bacteroidota</taxon>
        <taxon>Cytophagia</taxon>
        <taxon>Cytophagales</taxon>
        <taxon>Spirosomataceae</taxon>
        <taxon>Dyadobacter</taxon>
    </lineage>
</organism>
<gene>
    <name evidence="1" type="ORF">J2W84_001600</name>
</gene>
<proteinExistence type="predicted"/>
<evidence type="ECO:0000313" key="2">
    <source>
        <dbReference type="Proteomes" id="UP001264980"/>
    </source>
</evidence>
<name>A0ABU1QU06_9BACT</name>
<evidence type="ECO:0008006" key="3">
    <source>
        <dbReference type="Google" id="ProtNLM"/>
    </source>
</evidence>
<keyword evidence="2" id="KW-1185">Reference proteome</keyword>
<dbReference type="RefSeq" id="WP_309981841.1">
    <property type="nucleotide sequence ID" value="NZ_JAVDTI010000001.1"/>
</dbReference>
<reference evidence="1 2" key="1">
    <citation type="submission" date="2023-07" db="EMBL/GenBank/DDBJ databases">
        <title>Sorghum-associated microbial communities from plants grown in Nebraska, USA.</title>
        <authorList>
            <person name="Schachtman D."/>
        </authorList>
    </citation>
    <scope>NUCLEOTIDE SEQUENCE [LARGE SCALE GENOMIC DNA]</scope>
    <source>
        <strain evidence="1 2">BE57</strain>
    </source>
</reference>
<protein>
    <recommendedName>
        <fullName evidence="3">Thiopeptide-type bacteriocin biosynthesis domain-containing protein</fullName>
    </recommendedName>
</protein>
<dbReference type="EMBL" id="JAVDTI010000001">
    <property type="protein sequence ID" value="MDR6804563.1"/>
    <property type="molecule type" value="Genomic_DNA"/>
</dbReference>
<accession>A0ABU1QU06</accession>
<sequence>MIVERSAKRIAANASLFYAEEAWPVLIEKVLFPILCSYERYEGFGYIVHFSTDRGDGIHVTIFSNEKRQLSEILSKIKDNASLFFSNTPSRIVRQSRFLPMFANFNNNSVHFGIHLFLPKAPYTSSGVYLSVWEKVSMTLLKQLAKTDFSLENLFWLAIQIILLLSLKSDKFRMGLIKNIKEQSRTGNIPDIFEQRYKESQRLLNEIMNDSLSMRDGKFDDENTFINQICLEVEFLEGSDVKGGINPEIMDVEIVLFIVINLRTILGYNLSNSLLADFFLYRTLQDYPNRL</sequence>
<comment type="caution">
    <text evidence="1">The sequence shown here is derived from an EMBL/GenBank/DDBJ whole genome shotgun (WGS) entry which is preliminary data.</text>
</comment>
<dbReference type="Proteomes" id="UP001264980">
    <property type="component" value="Unassembled WGS sequence"/>
</dbReference>
<evidence type="ECO:0000313" key="1">
    <source>
        <dbReference type="EMBL" id="MDR6804563.1"/>
    </source>
</evidence>